<evidence type="ECO:0000313" key="9">
    <source>
        <dbReference type="EMBL" id="KAK4503904.1"/>
    </source>
</evidence>
<keyword evidence="2 6" id="KW-0121">Carboxypeptidase</keyword>
<evidence type="ECO:0000256" key="5">
    <source>
        <dbReference type="ARBA" id="ARBA00023180"/>
    </source>
</evidence>
<organism evidence="9 10">
    <name type="scientific">Zasmidium cellare</name>
    <name type="common">Wine cellar mold</name>
    <name type="synonym">Racodium cellare</name>
    <dbReference type="NCBI Taxonomy" id="395010"/>
    <lineage>
        <taxon>Eukaryota</taxon>
        <taxon>Fungi</taxon>
        <taxon>Dikarya</taxon>
        <taxon>Ascomycota</taxon>
        <taxon>Pezizomycotina</taxon>
        <taxon>Dothideomycetes</taxon>
        <taxon>Dothideomycetidae</taxon>
        <taxon>Mycosphaerellales</taxon>
        <taxon>Mycosphaerellaceae</taxon>
        <taxon>Zasmidium</taxon>
    </lineage>
</organism>
<feature type="compositionally biased region" description="Basic and acidic residues" evidence="7">
    <location>
        <begin position="24"/>
        <end position="33"/>
    </location>
</feature>
<evidence type="ECO:0000256" key="1">
    <source>
        <dbReference type="ARBA" id="ARBA00009431"/>
    </source>
</evidence>
<proteinExistence type="inferred from homology"/>
<gene>
    <name evidence="9" type="ORF">PRZ48_004819</name>
</gene>
<evidence type="ECO:0000313" key="10">
    <source>
        <dbReference type="Proteomes" id="UP001305779"/>
    </source>
</evidence>
<evidence type="ECO:0000256" key="8">
    <source>
        <dbReference type="SAM" id="SignalP"/>
    </source>
</evidence>
<dbReference type="Pfam" id="PF00450">
    <property type="entry name" value="Peptidase_S10"/>
    <property type="match status" value="1"/>
</dbReference>
<dbReference type="EC" id="3.4.16.-" evidence="6"/>
<keyword evidence="3 6" id="KW-0645">Protease</keyword>
<comment type="similarity">
    <text evidence="1 6">Belongs to the peptidase S10 family.</text>
</comment>
<dbReference type="PROSITE" id="PS00560">
    <property type="entry name" value="CARBOXYPEPT_SER_HIS"/>
    <property type="match status" value="1"/>
</dbReference>
<evidence type="ECO:0000256" key="3">
    <source>
        <dbReference type="ARBA" id="ARBA00022670"/>
    </source>
</evidence>
<dbReference type="InterPro" id="IPR029058">
    <property type="entry name" value="AB_hydrolase_fold"/>
</dbReference>
<dbReference type="PRINTS" id="PR00724">
    <property type="entry name" value="CRBOXYPTASEC"/>
</dbReference>
<feature type="region of interest" description="Disordered" evidence="7">
    <location>
        <begin position="18"/>
        <end position="61"/>
    </location>
</feature>
<keyword evidence="8" id="KW-0732">Signal</keyword>
<dbReference type="Proteomes" id="UP001305779">
    <property type="component" value="Unassembled WGS sequence"/>
</dbReference>
<evidence type="ECO:0000256" key="7">
    <source>
        <dbReference type="SAM" id="MobiDB-lite"/>
    </source>
</evidence>
<dbReference type="InterPro" id="IPR001563">
    <property type="entry name" value="Peptidase_S10"/>
</dbReference>
<dbReference type="PANTHER" id="PTHR11802">
    <property type="entry name" value="SERINE PROTEASE FAMILY S10 SERINE CARBOXYPEPTIDASE"/>
    <property type="match status" value="1"/>
</dbReference>
<feature type="compositionally biased region" description="Pro residues" evidence="7">
    <location>
        <begin position="45"/>
        <end position="57"/>
    </location>
</feature>
<accession>A0ABR0EQN7</accession>
<dbReference type="PANTHER" id="PTHR11802:SF479">
    <property type="entry name" value="CARBOXYPEPTIDASE"/>
    <property type="match status" value="1"/>
</dbReference>
<keyword evidence="4 6" id="KW-0378">Hydrolase</keyword>
<dbReference type="EMBL" id="JAXOVC010000003">
    <property type="protein sequence ID" value="KAK4503904.1"/>
    <property type="molecule type" value="Genomic_DNA"/>
</dbReference>
<protein>
    <recommendedName>
        <fullName evidence="6">Carboxypeptidase</fullName>
        <ecNumber evidence="6">3.4.16.-</ecNumber>
    </recommendedName>
</protein>
<evidence type="ECO:0000256" key="4">
    <source>
        <dbReference type="ARBA" id="ARBA00022801"/>
    </source>
</evidence>
<feature type="chain" id="PRO_5045599741" description="Carboxypeptidase" evidence="8">
    <location>
        <begin position="16"/>
        <end position="540"/>
    </location>
</feature>
<feature type="signal peptide" evidence="8">
    <location>
        <begin position="1"/>
        <end position="15"/>
    </location>
</feature>
<keyword evidence="5" id="KW-0325">Glycoprotein</keyword>
<dbReference type="InterPro" id="IPR018202">
    <property type="entry name" value="Ser_caboxypep_ser_AS"/>
</dbReference>
<sequence>MQLLTILALACTALAKRDPRHVRKDVPPPEIKARAPAPSANWQPPRYPPHPPKPIIPSNPKTRRFAVDGTKIPEVDFDIGESYAGLLPISSAKNASELYFWFFPTDNPEASDEILIWLNGGPGCSSLEGLLQENGPFLWQYGTYKPVKNPYTWKNLTNVVWVEQPAGTGFSQKRGTPSATNEVEVADQFLGFFKNFVDTFDLHNRKVYITGESYAGAYVPYIADAMHNKTDKRYYDVEGILIYDPTVTYGVVADDIPAVPFVDQWSELFNLNKTTMDHLHEKYQSCGYAAFMEKALTYPPTGPLPTPPNVDRSDDSCRLWNEIYSAVMLVNPCWDEYQVATTCPLLWDVLGFPGSFGYSPEGASIYFNRTEVQRAINAPIMEWSECSDGVLDTDDSDPSGLTVLPRVIEKNNRTVIGHGTLDFVLILDGTLMMIQNMTFNGKQGFSTPPSEWSDFYVPYHEELSQSSLAGAGVFGNWHTERGLTFVRTELSGHMIPQYAPSASYRQLEFLLGRISNLGEVSNFSTQKGNYGNGNATMKMF</sequence>
<dbReference type="PROSITE" id="PS00131">
    <property type="entry name" value="CARBOXYPEPT_SER_SER"/>
    <property type="match status" value="1"/>
</dbReference>
<evidence type="ECO:0000256" key="2">
    <source>
        <dbReference type="ARBA" id="ARBA00022645"/>
    </source>
</evidence>
<name>A0ABR0EQN7_ZASCE</name>
<comment type="caution">
    <text evidence="9">The sequence shown here is derived from an EMBL/GenBank/DDBJ whole genome shotgun (WGS) entry which is preliminary data.</text>
</comment>
<dbReference type="Gene3D" id="3.40.50.1820">
    <property type="entry name" value="alpha/beta hydrolase"/>
    <property type="match status" value="1"/>
</dbReference>
<keyword evidence="10" id="KW-1185">Reference proteome</keyword>
<dbReference type="SUPFAM" id="SSF53474">
    <property type="entry name" value="alpha/beta-Hydrolases"/>
    <property type="match status" value="1"/>
</dbReference>
<dbReference type="InterPro" id="IPR033124">
    <property type="entry name" value="Ser_caboxypep_his_AS"/>
</dbReference>
<reference evidence="9 10" key="1">
    <citation type="journal article" date="2023" name="G3 (Bethesda)">
        <title>A chromosome-level genome assembly of Zasmidium syzygii isolated from banana leaves.</title>
        <authorList>
            <person name="van Westerhoven A.C."/>
            <person name="Mehrabi R."/>
            <person name="Talebi R."/>
            <person name="Steentjes M.B.F."/>
            <person name="Corcolon B."/>
            <person name="Chong P.A."/>
            <person name="Kema G.H.J."/>
            <person name="Seidl M.F."/>
        </authorList>
    </citation>
    <scope>NUCLEOTIDE SEQUENCE [LARGE SCALE GENOMIC DNA]</scope>
    <source>
        <strain evidence="9 10">P124</strain>
    </source>
</reference>
<evidence type="ECO:0000256" key="6">
    <source>
        <dbReference type="RuleBase" id="RU361156"/>
    </source>
</evidence>